<comment type="caution">
    <text evidence="5">The sequence shown here is derived from an EMBL/GenBank/DDBJ whole genome shotgun (WGS) entry which is preliminary data.</text>
</comment>
<keyword evidence="6" id="KW-1185">Reference proteome</keyword>
<proteinExistence type="predicted"/>
<feature type="domain" description="ABC transporter" evidence="4">
    <location>
        <begin position="6"/>
        <end position="247"/>
    </location>
</feature>
<dbReference type="Gene3D" id="3.40.50.300">
    <property type="entry name" value="P-loop containing nucleotide triphosphate hydrolases"/>
    <property type="match status" value="1"/>
</dbReference>
<keyword evidence="1" id="KW-0813">Transport</keyword>
<protein>
    <submittedName>
        <fullName evidence="5">ABC transporter ATP-binding protein</fullName>
    </submittedName>
</protein>
<evidence type="ECO:0000256" key="1">
    <source>
        <dbReference type="ARBA" id="ARBA00022448"/>
    </source>
</evidence>
<dbReference type="InterPro" id="IPR003593">
    <property type="entry name" value="AAA+_ATPase"/>
</dbReference>
<evidence type="ECO:0000256" key="3">
    <source>
        <dbReference type="ARBA" id="ARBA00022840"/>
    </source>
</evidence>
<evidence type="ECO:0000259" key="4">
    <source>
        <dbReference type="PROSITE" id="PS50893"/>
    </source>
</evidence>
<dbReference type="InterPro" id="IPR027417">
    <property type="entry name" value="P-loop_NTPase"/>
</dbReference>
<dbReference type="InterPro" id="IPR003439">
    <property type="entry name" value="ABC_transporter-like_ATP-bd"/>
</dbReference>
<keyword evidence="2" id="KW-0547">Nucleotide-binding</keyword>
<dbReference type="PROSITE" id="PS50893">
    <property type="entry name" value="ABC_TRANSPORTER_2"/>
    <property type="match status" value="1"/>
</dbReference>
<gene>
    <name evidence="5" type="ORF">HZS80_19395</name>
</gene>
<evidence type="ECO:0000313" key="6">
    <source>
        <dbReference type="Proteomes" id="UP000526892"/>
    </source>
</evidence>
<dbReference type="EMBL" id="JACCDE010000035">
    <property type="protein sequence ID" value="NYS79847.1"/>
    <property type="molecule type" value="Genomic_DNA"/>
</dbReference>
<dbReference type="RefSeq" id="WP_179917023.1">
    <property type="nucleotide sequence ID" value="NZ_JACCDE010000035.1"/>
</dbReference>
<accession>A0A7Z0RZZ4</accession>
<dbReference type="Pfam" id="PF12399">
    <property type="entry name" value="BCA_ABC_TP_C"/>
    <property type="match status" value="1"/>
</dbReference>
<sequence length="250" mass="27286">MSDIVLSLQNLNKRFGALQATGDVSLDLKPGEIHALIGPNGAGKSTLIGQIAGNIRPDEGRVFLADTEITGMSIAQRARLGLGRSFQVSSLAEPLSVMRNVMMGVQALQSHSFRFWKPVARDRHLLEPAYTALERMQLSHRAWTPVFELSHGERRQVEVACALALKPRALLLDEPMAGLGPEGSAKLTELLETLKLEVPILLIEHDMEAVFRLADRISVLVSGSVIAHGDSQAIRQDPRVREAYLGDSDA</sequence>
<dbReference type="InterPro" id="IPR032823">
    <property type="entry name" value="BCA_ABC_TP_C"/>
</dbReference>
<dbReference type="InterPro" id="IPR051120">
    <property type="entry name" value="ABC_AA/LPS_Transport"/>
</dbReference>
<keyword evidence="3 5" id="KW-0067">ATP-binding</keyword>
<dbReference type="GO" id="GO:0005886">
    <property type="term" value="C:plasma membrane"/>
    <property type="evidence" value="ECO:0007669"/>
    <property type="project" value="TreeGrafter"/>
</dbReference>
<dbReference type="SUPFAM" id="SSF52540">
    <property type="entry name" value="P-loop containing nucleoside triphosphate hydrolases"/>
    <property type="match status" value="1"/>
</dbReference>
<dbReference type="GO" id="GO:0016887">
    <property type="term" value="F:ATP hydrolysis activity"/>
    <property type="evidence" value="ECO:0007669"/>
    <property type="project" value="InterPro"/>
</dbReference>
<dbReference type="SMART" id="SM00382">
    <property type="entry name" value="AAA"/>
    <property type="match status" value="1"/>
</dbReference>
<dbReference type="Proteomes" id="UP000526892">
    <property type="component" value="Unassembled WGS sequence"/>
</dbReference>
<name>A0A7Z0RZZ4_9GAMM</name>
<evidence type="ECO:0000313" key="5">
    <source>
        <dbReference type="EMBL" id="NYS79847.1"/>
    </source>
</evidence>
<evidence type="ECO:0000256" key="2">
    <source>
        <dbReference type="ARBA" id="ARBA00022741"/>
    </source>
</evidence>
<reference evidence="5 6" key="1">
    <citation type="journal article" date="2003" name="Extremophiles">
        <title>Halomonas glaciei sp. nov. isolated from fast ice of Adelie Land, Antarctica.</title>
        <authorList>
            <person name="Reddy G.S."/>
            <person name="Raghavan P.U."/>
            <person name="Sarita N.B."/>
            <person name="Prakash J.S."/>
            <person name="Nagesh N."/>
            <person name="Delille D."/>
            <person name="Shivaji S."/>
        </authorList>
    </citation>
    <scope>NUCLEOTIDE SEQUENCE [LARGE SCALE GENOMIC DNA]</scope>
    <source>
        <strain evidence="5 6">DD39</strain>
    </source>
</reference>
<dbReference type="PANTHER" id="PTHR45772:SF2">
    <property type="entry name" value="ABC TRANSPORTER ATP-BINDING PROTEIN"/>
    <property type="match status" value="1"/>
</dbReference>
<dbReference type="Pfam" id="PF00005">
    <property type="entry name" value="ABC_tran"/>
    <property type="match status" value="1"/>
</dbReference>
<organism evidence="5 6">
    <name type="scientific">Vreelandella glaciei</name>
    <dbReference type="NCBI Taxonomy" id="186761"/>
    <lineage>
        <taxon>Bacteria</taxon>
        <taxon>Pseudomonadati</taxon>
        <taxon>Pseudomonadota</taxon>
        <taxon>Gammaproteobacteria</taxon>
        <taxon>Oceanospirillales</taxon>
        <taxon>Halomonadaceae</taxon>
        <taxon>Vreelandella</taxon>
    </lineage>
</organism>
<dbReference type="GO" id="GO:0005524">
    <property type="term" value="F:ATP binding"/>
    <property type="evidence" value="ECO:0007669"/>
    <property type="project" value="UniProtKB-KW"/>
</dbReference>
<dbReference type="CDD" id="cd03219">
    <property type="entry name" value="ABC_Mj1267_LivG_branched"/>
    <property type="match status" value="1"/>
</dbReference>
<dbReference type="PANTHER" id="PTHR45772">
    <property type="entry name" value="CONSERVED COMPONENT OF ABC TRANSPORTER FOR NATURAL AMINO ACIDS-RELATED"/>
    <property type="match status" value="1"/>
</dbReference>
<dbReference type="AlphaFoldDB" id="A0A7Z0RZZ4"/>